<sequence>MSKLDNPVPAASGVTSRRMADAIRFLALDAIERAADGHPGAPLGGAEVATALFTRHLKCNPADPHWPDRDRFVLSNGHGSMLIYALLHLSGYAGMPIEQIRAFRELGSHTHGHPERDVDLGIEVTTGPLGQGIANAVGMAVAEAWLSATFGSEIVDHRTYALVGDGCLMEGVAHEVISLAGHLRLGKLCFLWDDNHMTDDGVTDFSISEDVRGRFRVAGWQVIDADGHDVEAVSAALLLANQDPRPTLIACRTLIGKGLPRLEDKRGAHGGRVFAEDLTEARAAAGWTAGPFEVPADVAQAWREGVDGRNHPAYVAWKARVAALPADKRALFERAQRGDLPEGVIEALAAQARAMAEAAPSQSTNQSTAEIVDLIAGLIPELLPGAPDLEGPTNCKRGLAAFTAADNSGRYIHYGIREHAMGSMMNGMVAHGGVLPLGATYLVFSDYMRPPLRMSALMELPVITIYSHDSIGIGKNGPTHQPVEYLASLRAMPNMAVFRPADAVETAECWEVALSRKHGPSSMICSRQALPTVRRDAGENKSARGAYVLVEGEGGARRVTLLATGSEVSVALAARALLQAEGVSTAVVSMPCWEVFEDQPEAYQAEVLGSGVVRIAVEAAVKLGWERWIGLEGGFVGMRGFGASGPGDQLFEHFGITAEAVAGAARARL</sequence>
<dbReference type="SMART" id="SM00861">
    <property type="entry name" value="Transket_pyr"/>
    <property type="match status" value="1"/>
</dbReference>
<feature type="active site" description="Proton donor" evidence="14">
    <location>
        <position position="418"/>
    </location>
</feature>
<dbReference type="GO" id="GO:0006098">
    <property type="term" value="P:pentose-phosphate shunt"/>
    <property type="evidence" value="ECO:0007669"/>
    <property type="project" value="TreeGrafter"/>
</dbReference>
<dbReference type="InterPro" id="IPR055152">
    <property type="entry name" value="Transketolase-like_C_2"/>
</dbReference>
<dbReference type="GO" id="GO:0046872">
    <property type="term" value="F:metal ion binding"/>
    <property type="evidence" value="ECO:0007669"/>
    <property type="project" value="UniProtKB-KW"/>
</dbReference>
<dbReference type="AlphaFoldDB" id="A0A917FES2"/>
<keyword evidence="10 17" id="KW-0460">Magnesium</keyword>
<comment type="cofactor">
    <cofactor evidence="3">
        <name>Co(2+)</name>
        <dbReference type="ChEBI" id="CHEBI:48828"/>
    </cofactor>
</comment>
<dbReference type="GO" id="GO:0005829">
    <property type="term" value="C:cytosol"/>
    <property type="evidence" value="ECO:0007669"/>
    <property type="project" value="TreeGrafter"/>
</dbReference>
<evidence type="ECO:0000256" key="15">
    <source>
        <dbReference type="PIRSR" id="PIRSR605478-2"/>
    </source>
</evidence>
<comment type="similarity">
    <text evidence="4">Belongs to the transketolase family.</text>
</comment>
<dbReference type="EC" id="2.2.1.1" evidence="6 13"/>
<gene>
    <name evidence="20" type="ORF">GCM10007301_33360</name>
</gene>
<organism evidence="20 21">
    <name type="scientific">Azorhizobium oxalatiphilum</name>
    <dbReference type="NCBI Taxonomy" id="980631"/>
    <lineage>
        <taxon>Bacteria</taxon>
        <taxon>Pseudomonadati</taxon>
        <taxon>Pseudomonadota</taxon>
        <taxon>Alphaproteobacteria</taxon>
        <taxon>Hyphomicrobiales</taxon>
        <taxon>Xanthobacteraceae</taxon>
        <taxon>Azorhizobium</taxon>
    </lineage>
</organism>
<name>A0A917FES2_9HYPH</name>
<dbReference type="InterPro" id="IPR009014">
    <property type="entry name" value="Transketo_C/PFOR_II"/>
</dbReference>
<dbReference type="Gene3D" id="3.40.50.920">
    <property type="match status" value="1"/>
</dbReference>
<keyword evidence="21" id="KW-1185">Reference proteome</keyword>
<dbReference type="NCBIfam" id="TIGR00232">
    <property type="entry name" value="tktlase_bact"/>
    <property type="match status" value="1"/>
</dbReference>
<feature type="binding site" evidence="16">
    <location>
        <position position="195"/>
    </location>
    <ligand>
        <name>thiamine diphosphate</name>
        <dbReference type="ChEBI" id="CHEBI:58937"/>
    </ligand>
</feature>
<feature type="binding site" evidence="17">
    <location>
        <position position="165"/>
    </location>
    <ligand>
        <name>Mg(2+)</name>
        <dbReference type="ChEBI" id="CHEBI:18420"/>
    </ligand>
</feature>
<feature type="binding site" evidence="15">
    <location>
        <position position="468"/>
    </location>
    <ligand>
        <name>substrate</name>
    </ligand>
</feature>
<evidence type="ECO:0000256" key="8">
    <source>
        <dbReference type="ARBA" id="ARBA00022723"/>
    </source>
</evidence>
<evidence type="ECO:0000256" key="14">
    <source>
        <dbReference type="PIRSR" id="PIRSR605478-1"/>
    </source>
</evidence>
<feature type="binding site" evidence="15">
    <location>
        <position position="480"/>
    </location>
    <ligand>
        <name>substrate</name>
    </ligand>
</feature>
<dbReference type="CDD" id="cd07033">
    <property type="entry name" value="TPP_PYR_DXS_TK_like"/>
    <property type="match status" value="1"/>
</dbReference>
<evidence type="ECO:0000256" key="16">
    <source>
        <dbReference type="PIRSR" id="PIRSR605478-3"/>
    </source>
</evidence>
<comment type="subunit">
    <text evidence="5">Homodimer.</text>
</comment>
<evidence type="ECO:0000256" key="6">
    <source>
        <dbReference type="ARBA" id="ARBA00013152"/>
    </source>
</evidence>
<dbReference type="PANTHER" id="PTHR43522">
    <property type="entry name" value="TRANSKETOLASE"/>
    <property type="match status" value="1"/>
</dbReference>
<feature type="binding site" evidence="16">
    <location>
        <position position="444"/>
    </location>
    <ligand>
        <name>thiamine diphosphate</name>
        <dbReference type="ChEBI" id="CHEBI:58937"/>
    </ligand>
</feature>
<keyword evidence="11 16" id="KW-0786">Thiamine pyrophosphate</keyword>
<dbReference type="FunFam" id="3.40.50.920:FF:000003">
    <property type="entry name" value="Transketolase"/>
    <property type="match status" value="1"/>
</dbReference>
<dbReference type="InterPro" id="IPR033247">
    <property type="entry name" value="Transketolase_fam"/>
</dbReference>
<evidence type="ECO:0000256" key="7">
    <source>
        <dbReference type="ARBA" id="ARBA00022679"/>
    </source>
</evidence>
<evidence type="ECO:0000256" key="5">
    <source>
        <dbReference type="ARBA" id="ARBA00011738"/>
    </source>
</evidence>
<dbReference type="Proteomes" id="UP000606044">
    <property type="component" value="Unassembled WGS sequence"/>
</dbReference>
<feature type="binding site" evidence="16">
    <location>
        <begin position="127"/>
        <end position="129"/>
    </location>
    <ligand>
        <name>thiamine diphosphate</name>
        <dbReference type="ChEBI" id="CHEBI:58937"/>
    </ligand>
</feature>
<dbReference type="FunFam" id="3.40.50.970:FF:000045">
    <property type="entry name" value="Transketolase"/>
    <property type="match status" value="1"/>
</dbReference>
<feature type="binding site" evidence="16">
    <location>
        <position position="166"/>
    </location>
    <ligand>
        <name>thiamine diphosphate</name>
        <dbReference type="ChEBI" id="CHEBI:58937"/>
    </ligand>
</feature>
<evidence type="ECO:0000256" key="11">
    <source>
        <dbReference type="ARBA" id="ARBA00023052"/>
    </source>
</evidence>
<evidence type="ECO:0000256" key="12">
    <source>
        <dbReference type="ARBA" id="ARBA00049473"/>
    </source>
</evidence>
<evidence type="ECO:0000256" key="13">
    <source>
        <dbReference type="NCBIfam" id="TIGR00232"/>
    </source>
</evidence>
<dbReference type="InterPro" id="IPR029061">
    <property type="entry name" value="THDP-binding"/>
</dbReference>
<evidence type="ECO:0000256" key="2">
    <source>
        <dbReference type="ARBA" id="ARBA00001936"/>
    </source>
</evidence>
<dbReference type="Gene3D" id="3.40.50.970">
    <property type="match status" value="2"/>
</dbReference>
<reference evidence="20" key="1">
    <citation type="journal article" date="2014" name="Int. J. Syst. Evol. Microbiol.">
        <title>Complete genome sequence of Corynebacterium casei LMG S-19264T (=DSM 44701T), isolated from a smear-ripened cheese.</title>
        <authorList>
            <consortium name="US DOE Joint Genome Institute (JGI-PGF)"/>
            <person name="Walter F."/>
            <person name="Albersmeier A."/>
            <person name="Kalinowski J."/>
            <person name="Ruckert C."/>
        </authorList>
    </citation>
    <scope>NUCLEOTIDE SEQUENCE</scope>
    <source>
        <strain evidence="20">CCM 7897</strain>
    </source>
</reference>
<feature type="binding site" evidence="17">
    <location>
        <position position="195"/>
    </location>
    <ligand>
        <name>Mg(2+)</name>
        <dbReference type="ChEBI" id="CHEBI:18420"/>
    </ligand>
</feature>
<reference evidence="20" key="2">
    <citation type="submission" date="2020-09" db="EMBL/GenBank/DDBJ databases">
        <authorList>
            <person name="Sun Q."/>
            <person name="Sedlacek I."/>
        </authorList>
    </citation>
    <scope>NUCLEOTIDE SEQUENCE</scope>
    <source>
        <strain evidence="20">CCM 7897</strain>
    </source>
</reference>
<dbReference type="RefSeq" id="WP_188580550.1">
    <property type="nucleotide sequence ID" value="NZ_BMCT01000004.1"/>
</dbReference>
<feature type="binding site" evidence="15">
    <location>
        <position position="269"/>
    </location>
    <ligand>
        <name>substrate</name>
    </ligand>
</feature>
<dbReference type="InterPro" id="IPR005474">
    <property type="entry name" value="Transketolase_N"/>
</dbReference>
<dbReference type="Pfam" id="PF02779">
    <property type="entry name" value="Transket_pyr"/>
    <property type="match status" value="1"/>
</dbReference>
<dbReference type="Pfam" id="PF22613">
    <property type="entry name" value="Transketolase_C_1"/>
    <property type="match status" value="1"/>
</dbReference>
<proteinExistence type="inferred from homology"/>
<comment type="catalytic activity">
    <reaction evidence="12">
        <text>D-sedoheptulose 7-phosphate + D-glyceraldehyde 3-phosphate = aldehydo-D-ribose 5-phosphate + D-xylulose 5-phosphate</text>
        <dbReference type="Rhea" id="RHEA:10508"/>
        <dbReference type="ChEBI" id="CHEBI:57483"/>
        <dbReference type="ChEBI" id="CHEBI:57737"/>
        <dbReference type="ChEBI" id="CHEBI:58273"/>
        <dbReference type="ChEBI" id="CHEBI:59776"/>
        <dbReference type="EC" id="2.2.1.1"/>
    </reaction>
</comment>
<dbReference type="CDD" id="cd02012">
    <property type="entry name" value="TPP_TK"/>
    <property type="match status" value="1"/>
</dbReference>
<evidence type="ECO:0000256" key="17">
    <source>
        <dbReference type="PIRSR" id="PIRSR605478-4"/>
    </source>
</evidence>
<evidence type="ECO:0000313" key="20">
    <source>
        <dbReference type="EMBL" id="GGF70924.1"/>
    </source>
</evidence>
<evidence type="ECO:0000256" key="1">
    <source>
        <dbReference type="ARBA" id="ARBA00001913"/>
    </source>
</evidence>
<comment type="cofactor">
    <cofactor evidence="2">
        <name>Mn(2+)</name>
        <dbReference type="ChEBI" id="CHEBI:29035"/>
    </cofactor>
</comment>
<feature type="binding site" evidence="16">
    <location>
        <position position="78"/>
    </location>
    <ligand>
        <name>thiamine diphosphate</name>
        <dbReference type="ChEBI" id="CHEBI:58937"/>
    </ligand>
</feature>
<dbReference type="PANTHER" id="PTHR43522:SF2">
    <property type="entry name" value="TRANSKETOLASE 1-RELATED"/>
    <property type="match status" value="1"/>
</dbReference>
<dbReference type="SUPFAM" id="SSF52518">
    <property type="entry name" value="Thiamin diphosphate-binding fold (THDP-binding)"/>
    <property type="match status" value="2"/>
</dbReference>
<feature type="binding site" evidence="15">
    <location>
        <position position="527"/>
    </location>
    <ligand>
        <name>substrate</name>
    </ligand>
</feature>
<keyword evidence="9" id="KW-0106">Calcium</keyword>
<feature type="domain" description="Transketolase-like pyrimidine-binding" evidence="19">
    <location>
        <begin position="362"/>
        <end position="532"/>
    </location>
</feature>
<feature type="site" description="Important for catalytic activity" evidence="18">
    <location>
        <position position="38"/>
    </location>
</feature>
<dbReference type="InterPro" id="IPR005475">
    <property type="entry name" value="Transketolase-like_Pyr-bd"/>
</dbReference>
<dbReference type="InterPro" id="IPR005478">
    <property type="entry name" value="Transketolase_bac-like"/>
</dbReference>
<evidence type="ECO:0000256" key="18">
    <source>
        <dbReference type="PIRSR" id="PIRSR605478-5"/>
    </source>
</evidence>
<evidence type="ECO:0000313" key="21">
    <source>
        <dbReference type="Proteomes" id="UP000606044"/>
    </source>
</evidence>
<accession>A0A917FES2</accession>
<keyword evidence="8 17" id="KW-0479">Metal-binding</keyword>
<evidence type="ECO:0000256" key="9">
    <source>
        <dbReference type="ARBA" id="ARBA00022837"/>
    </source>
</evidence>
<comment type="cofactor">
    <cofactor evidence="16">
        <name>thiamine diphosphate</name>
        <dbReference type="ChEBI" id="CHEBI:58937"/>
    </cofactor>
    <text evidence="16">Binds 1 thiamine pyrophosphate per subunit. During the reaction, the substrate forms a covalent intermediate with the cofactor.</text>
</comment>
<dbReference type="Pfam" id="PF00456">
    <property type="entry name" value="Transketolase_N"/>
    <property type="match status" value="1"/>
</dbReference>
<comment type="cofactor">
    <cofactor evidence="1">
        <name>Ca(2+)</name>
        <dbReference type="ChEBI" id="CHEBI:29108"/>
    </cofactor>
</comment>
<evidence type="ECO:0000259" key="19">
    <source>
        <dbReference type="SMART" id="SM00861"/>
    </source>
</evidence>
<dbReference type="EMBL" id="BMCT01000004">
    <property type="protein sequence ID" value="GGF70924.1"/>
    <property type="molecule type" value="Genomic_DNA"/>
</dbReference>
<feature type="site" description="Important for catalytic activity" evidence="18">
    <location>
        <position position="269"/>
    </location>
</feature>
<evidence type="ECO:0000256" key="3">
    <source>
        <dbReference type="ARBA" id="ARBA00001941"/>
    </source>
</evidence>
<protein>
    <recommendedName>
        <fullName evidence="6 13">Transketolase</fullName>
        <ecNumber evidence="6 13">2.2.1.1</ecNumber>
    </recommendedName>
</protein>
<keyword evidence="7" id="KW-0808">Transferase</keyword>
<evidence type="ECO:0000256" key="10">
    <source>
        <dbReference type="ARBA" id="ARBA00022842"/>
    </source>
</evidence>
<dbReference type="GO" id="GO:0004802">
    <property type="term" value="F:transketolase activity"/>
    <property type="evidence" value="ECO:0007669"/>
    <property type="project" value="UniProtKB-UniRule"/>
</dbReference>
<evidence type="ECO:0000256" key="4">
    <source>
        <dbReference type="ARBA" id="ARBA00007131"/>
    </source>
</evidence>
<feature type="binding site" evidence="16">
    <location>
        <position position="269"/>
    </location>
    <ligand>
        <name>thiamine diphosphate</name>
        <dbReference type="ChEBI" id="CHEBI:58937"/>
    </ligand>
</feature>
<comment type="cofactor">
    <cofactor evidence="17">
        <name>Mg(2+)</name>
        <dbReference type="ChEBI" id="CHEBI:18420"/>
    </cofactor>
    <text evidence="17">Binds 1 Mg(2+) ion per subunit. Can also utilize other divalent metal cations, such as Ca(2+), Mn(2+) and Co(2+).</text>
</comment>
<dbReference type="SUPFAM" id="SSF52922">
    <property type="entry name" value="TK C-terminal domain-like"/>
    <property type="match status" value="1"/>
</dbReference>
<feature type="binding site" evidence="15">
    <location>
        <position position="38"/>
    </location>
    <ligand>
        <name>substrate</name>
    </ligand>
</feature>
<comment type="caution">
    <text evidence="20">The sequence shown here is derived from an EMBL/GenBank/DDBJ whole genome shotgun (WGS) entry which is preliminary data.</text>
</comment>